<keyword evidence="6" id="KW-0072">Autophagy</keyword>
<dbReference type="GO" id="GO:0006914">
    <property type="term" value="P:autophagy"/>
    <property type="evidence" value="ECO:0007669"/>
    <property type="project" value="UniProtKB-KW"/>
</dbReference>
<dbReference type="SUPFAM" id="SSF54236">
    <property type="entry name" value="Ubiquitin-like"/>
    <property type="match status" value="1"/>
</dbReference>
<evidence type="ECO:0000256" key="3">
    <source>
        <dbReference type="ARBA" id="ARBA00023136"/>
    </source>
</evidence>
<comment type="subcellular location">
    <subcellularLocation>
        <location evidence="1">Membrane</location>
    </subcellularLocation>
</comment>
<evidence type="ECO:0000313" key="9">
    <source>
        <dbReference type="Proteomes" id="UP000039865"/>
    </source>
</evidence>
<protein>
    <recommendedName>
        <fullName evidence="6">Autophagy-related protein</fullName>
    </recommendedName>
</protein>
<evidence type="ECO:0000256" key="6">
    <source>
        <dbReference type="RuleBase" id="RU004384"/>
    </source>
</evidence>
<keyword evidence="4 5" id="KW-0449">Lipoprotein</keyword>
<dbReference type="Proteomes" id="UP000039865">
    <property type="component" value="Unassembled WGS sequence"/>
</dbReference>
<dbReference type="Pfam" id="PF02991">
    <property type="entry name" value="ATG8"/>
    <property type="match status" value="1"/>
</dbReference>
<dbReference type="EMBL" id="CCKQ01003417">
    <property type="protein sequence ID" value="CDW74534.1"/>
    <property type="molecule type" value="Genomic_DNA"/>
</dbReference>
<keyword evidence="9" id="KW-1185">Reference proteome</keyword>
<comment type="similarity">
    <text evidence="2 6">Belongs to the ATG8 family.</text>
</comment>
<dbReference type="InterPro" id="IPR029071">
    <property type="entry name" value="Ubiquitin-like_domsf"/>
</dbReference>
<dbReference type="GO" id="GO:0016020">
    <property type="term" value="C:membrane"/>
    <property type="evidence" value="ECO:0007669"/>
    <property type="project" value="UniProtKB-SubCell"/>
</dbReference>
<dbReference type="OrthoDB" id="285394at2759"/>
<evidence type="ECO:0000256" key="2">
    <source>
        <dbReference type="ARBA" id="ARBA00007293"/>
    </source>
</evidence>
<accession>A0A078A173</accession>
<dbReference type="SMR" id="A0A078A173"/>
<dbReference type="InterPro" id="IPR004241">
    <property type="entry name" value="Atg8-like"/>
</dbReference>
<dbReference type="AlphaFoldDB" id="A0A078A173"/>
<evidence type="ECO:0000256" key="1">
    <source>
        <dbReference type="ARBA" id="ARBA00004370"/>
    </source>
</evidence>
<sequence>MSDSNNSARLSETFDSSQSTLFKQRNPLDKRVKWAEQALEQYPHKYPLIIERAADQSKIIELTNPKFLMPKVFKVSEVQTIIRKKLQLTREQNIFLLANGKHIMKQDQTLMQVYDRHRDDDGFLYIQYALEQTMG</sequence>
<dbReference type="PANTHER" id="PTHR10969">
    <property type="entry name" value="MICROTUBULE-ASSOCIATED PROTEINS 1A/1B LIGHT CHAIN 3-RELATED"/>
    <property type="match status" value="1"/>
</dbReference>
<evidence type="ECO:0000256" key="4">
    <source>
        <dbReference type="ARBA" id="ARBA00023288"/>
    </source>
</evidence>
<dbReference type="Gene3D" id="3.10.20.90">
    <property type="entry name" value="Phosphatidylinositol 3-kinase Catalytic Subunit, Chain A, domain 1"/>
    <property type="match status" value="1"/>
</dbReference>
<feature type="lipid moiety-binding region" description="Phosphatidylserine amidated glycine; alternate" evidence="5">
    <location>
        <position position="135"/>
    </location>
</feature>
<evidence type="ECO:0000256" key="7">
    <source>
        <dbReference type="SAM" id="MobiDB-lite"/>
    </source>
</evidence>
<proteinExistence type="inferred from homology"/>
<dbReference type="InParanoid" id="A0A078A173"/>
<feature type="region of interest" description="Disordered" evidence="7">
    <location>
        <begin position="1"/>
        <end position="22"/>
    </location>
</feature>
<dbReference type="OMA" id="DHIPLVC"/>
<reference evidence="8 9" key="1">
    <citation type="submission" date="2014-06" db="EMBL/GenBank/DDBJ databases">
        <authorList>
            <person name="Swart Estienne"/>
        </authorList>
    </citation>
    <scope>NUCLEOTIDE SEQUENCE [LARGE SCALE GENOMIC DNA]</scope>
    <source>
        <strain evidence="8 9">130c</strain>
    </source>
</reference>
<organism evidence="8 9">
    <name type="scientific">Stylonychia lemnae</name>
    <name type="common">Ciliate</name>
    <dbReference type="NCBI Taxonomy" id="5949"/>
    <lineage>
        <taxon>Eukaryota</taxon>
        <taxon>Sar</taxon>
        <taxon>Alveolata</taxon>
        <taxon>Ciliophora</taxon>
        <taxon>Intramacronucleata</taxon>
        <taxon>Spirotrichea</taxon>
        <taxon>Stichotrichia</taxon>
        <taxon>Sporadotrichida</taxon>
        <taxon>Oxytrichidae</taxon>
        <taxon>Stylonychinae</taxon>
        <taxon>Stylonychia</taxon>
    </lineage>
</organism>
<name>A0A078A173_STYLE</name>
<keyword evidence="3" id="KW-0472">Membrane</keyword>
<evidence type="ECO:0000256" key="5">
    <source>
        <dbReference type="PIRSR" id="PIRSR604241-50"/>
    </source>
</evidence>
<evidence type="ECO:0000313" key="8">
    <source>
        <dbReference type="EMBL" id="CDW74534.1"/>
    </source>
</evidence>
<gene>
    <name evidence="8" type="primary">Contig4436.g4734</name>
    <name evidence="8" type="ORF">STYLEM_3514</name>
</gene>